<gene>
    <name evidence="18" type="ORF">JEQ12_016794</name>
</gene>
<feature type="compositionally biased region" description="Acidic residues" evidence="16">
    <location>
        <begin position="321"/>
        <end position="336"/>
    </location>
</feature>
<evidence type="ECO:0000256" key="3">
    <source>
        <dbReference type="ARBA" id="ARBA00022448"/>
    </source>
</evidence>
<feature type="transmembrane region" description="Helical" evidence="17">
    <location>
        <begin position="405"/>
        <end position="423"/>
    </location>
</feature>
<comment type="catalytic activity">
    <reaction evidence="15">
        <text>K(+)(in) = K(+)(out)</text>
        <dbReference type="Rhea" id="RHEA:29463"/>
        <dbReference type="ChEBI" id="CHEBI:29103"/>
    </reaction>
</comment>
<organism evidence="18 19">
    <name type="scientific">Ovis aries</name>
    <name type="common">Sheep</name>
    <dbReference type="NCBI Taxonomy" id="9940"/>
    <lineage>
        <taxon>Eukaryota</taxon>
        <taxon>Metazoa</taxon>
        <taxon>Chordata</taxon>
        <taxon>Craniata</taxon>
        <taxon>Vertebrata</taxon>
        <taxon>Euteleostomi</taxon>
        <taxon>Mammalia</taxon>
        <taxon>Eutheria</taxon>
        <taxon>Laurasiatheria</taxon>
        <taxon>Artiodactyla</taxon>
        <taxon>Ruminantia</taxon>
        <taxon>Pecora</taxon>
        <taxon>Bovidae</taxon>
        <taxon>Caprinae</taxon>
        <taxon>Ovis</taxon>
    </lineage>
</organism>
<evidence type="ECO:0000313" key="18">
    <source>
        <dbReference type="EMBL" id="KAG5209229.1"/>
    </source>
</evidence>
<evidence type="ECO:0000256" key="4">
    <source>
        <dbReference type="ARBA" id="ARBA00022452"/>
    </source>
</evidence>
<dbReference type="InterPro" id="IPR037645">
    <property type="entry name" value="KCT2"/>
</dbReference>
<dbReference type="PANTHER" id="PTHR16502">
    <property type="entry name" value="KERATINOCYTE-ASSOCIATED TRANSMEMBRANE PROTEIN 2"/>
    <property type="match status" value="1"/>
</dbReference>
<feature type="compositionally biased region" description="Low complexity" evidence="16">
    <location>
        <begin position="290"/>
        <end position="300"/>
    </location>
</feature>
<evidence type="ECO:0000256" key="1">
    <source>
        <dbReference type="ARBA" id="ARBA00004294"/>
    </source>
</evidence>
<name>A0A836D1U1_SHEEP</name>
<dbReference type="AlphaFoldDB" id="A0A836D1U1"/>
<accession>A0A836D1U1</accession>
<sequence length="471" mass="52364">MAVPPTYADLGKSARDVFTKGYGFGLIKLDLKTKSENGLEFTSSGSANTETTKVTGSLETKYRWTEYGLTFTEKWNTDNTLGTEITVEDQLARGLKLTFDSSFSPNTGKKNAKIKTGYKREHINLGCDVDFDIAGPSIRGALVLGYEGWLAGYQMNFETAKSRVTQSNFAVGYKTDEFQLHTNVNDGTEFGGSIYQKVNKKLETAVNLAWTAGNSNTRFGIAAKYQIDPDACFSAKVNNSSLIGLGYTQTLKPVQSQIESLNQPILKSDVSTPNTNALTNENQTTPAFQTSTTLPPTTSTEKSGVASVSPHPLPTTSLSQEEGDNNEDPSIEEEDLLTLNSSPSTAKDTLDNGDYGEPDYDWTTSPRDDESSEALEENRGYVEIEQSERPFKTPPSNIEEEDSHFFFHLIIFAFCIAIVYITYHNKRKIFLLVQSRKWRDGFCSKTVEYHRLDQNVNEAMPSLKITNDYIF</sequence>
<keyword evidence="4" id="KW-1134">Transmembrane beta strand</keyword>
<comment type="subcellular location">
    <subcellularLocation>
        <location evidence="1">Mitochondrion outer membrane</location>
    </subcellularLocation>
</comment>
<evidence type="ECO:0000256" key="11">
    <source>
        <dbReference type="ARBA" id="ARBA00023114"/>
    </source>
</evidence>
<keyword evidence="12" id="KW-0496">Mitochondrion</keyword>
<dbReference type="Gene3D" id="2.40.160.10">
    <property type="entry name" value="Porin"/>
    <property type="match status" value="1"/>
</dbReference>
<evidence type="ECO:0000256" key="13">
    <source>
        <dbReference type="ARBA" id="ARBA00023136"/>
    </source>
</evidence>
<evidence type="ECO:0000256" key="14">
    <source>
        <dbReference type="ARBA" id="ARBA00024167"/>
    </source>
</evidence>
<keyword evidence="11" id="KW-0626">Porin</keyword>
<evidence type="ECO:0000256" key="7">
    <source>
        <dbReference type="ARBA" id="ARBA00022787"/>
    </source>
</evidence>
<dbReference type="InterPro" id="IPR001925">
    <property type="entry name" value="Porin_Euk"/>
</dbReference>
<evidence type="ECO:0000256" key="12">
    <source>
        <dbReference type="ARBA" id="ARBA00023128"/>
    </source>
</evidence>
<evidence type="ECO:0000256" key="6">
    <source>
        <dbReference type="ARBA" id="ARBA00022741"/>
    </source>
</evidence>
<dbReference type="Proteomes" id="UP000664991">
    <property type="component" value="Unassembled WGS sequence"/>
</dbReference>
<evidence type="ECO:0000256" key="5">
    <source>
        <dbReference type="ARBA" id="ARBA00022692"/>
    </source>
</evidence>
<dbReference type="GO" id="GO:0008308">
    <property type="term" value="F:voltage-gated monoatomic anion channel activity"/>
    <property type="evidence" value="ECO:0007669"/>
    <property type="project" value="InterPro"/>
</dbReference>
<evidence type="ECO:0000313" key="19">
    <source>
        <dbReference type="Proteomes" id="UP000664991"/>
    </source>
</evidence>
<keyword evidence="6" id="KW-0547">Nucleotide-binding</keyword>
<dbReference type="Pfam" id="PF17818">
    <property type="entry name" value="KCT2"/>
    <property type="match status" value="1"/>
</dbReference>
<evidence type="ECO:0000256" key="2">
    <source>
        <dbReference type="ARBA" id="ARBA00007780"/>
    </source>
</evidence>
<dbReference type="PANTHER" id="PTHR16502:SF0">
    <property type="entry name" value="KERATINOCYTE-ASSOCIATED TRANSMEMBRANE PROTEIN 2"/>
    <property type="match status" value="1"/>
</dbReference>
<evidence type="ECO:0008006" key="20">
    <source>
        <dbReference type="Google" id="ProtNLM"/>
    </source>
</evidence>
<comment type="similarity">
    <text evidence="2">Belongs to the eukaryotic mitochondrial porin family.</text>
</comment>
<comment type="caution">
    <text evidence="18">The sequence shown here is derived from an EMBL/GenBank/DDBJ whole genome shotgun (WGS) entry which is preliminary data.</text>
</comment>
<dbReference type="PRINTS" id="PR00185">
    <property type="entry name" value="EUKARYTPORIN"/>
</dbReference>
<dbReference type="Pfam" id="PF01459">
    <property type="entry name" value="Porin_3"/>
    <property type="match status" value="1"/>
</dbReference>
<keyword evidence="17" id="KW-1133">Transmembrane helix</keyword>
<evidence type="ECO:0000256" key="15">
    <source>
        <dbReference type="ARBA" id="ARBA00034430"/>
    </source>
</evidence>
<dbReference type="EMBL" id="JAEMGP010000005">
    <property type="protein sequence ID" value="KAG5209229.1"/>
    <property type="molecule type" value="Genomic_DNA"/>
</dbReference>
<dbReference type="PROSITE" id="PS00558">
    <property type="entry name" value="EUKARYOTIC_PORIN"/>
    <property type="match status" value="1"/>
</dbReference>
<feature type="compositionally biased region" description="Polar residues" evidence="16">
    <location>
        <begin position="267"/>
        <end position="289"/>
    </location>
</feature>
<keyword evidence="3" id="KW-0813">Transport</keyword>
<comment type="catalytic activity">
    <reaction evidence="14">
        <text>chloride(in) = chloride(out)</text>
        <dbReference type="Rhea" id="RHEA:29823"/>
        <dbReference type="ChEBI" id="CHEBI:17996"/>
    </reaction>
</comment>
<dbReference type="InterPro" id="IPR027246">
    <property type="entry name" value="Porin_Euk/Tom40"/>
</dbReference>
<proteinExistence type="inferred from homology"/>
<keyword evidence="8" id="KW-0007">Acetylation</keyword>
<keyword evidence="10" id="KW-0406">Ion transport</keyword>
<evidence type="ECO:0000256" key="8">
    <source>
        <dbReference type="ARBA" id="ARBA00022990"/>
    </source>
</evidence>
<dbReference type="GO" id="GO:0005741">
    <property type="term" value="C:mitochondrial outer membrane"/>
    <property type="evidence" value="ECO:0007669"/>
    <property type="project" value="UniProtKB-SubCell"/>
</dbReference>
<dbReference type="GO" id="GO:0046930">
    <property type="term" value="C:pore complex"/>
    <property type="evidence" value="ECO:0007669"/>
    <property type="project" value="UniProtKB-KW"/>
</dbReference>
<dbReference type="InterPro" id="IPR023614">
    <property type="entry name" value="Porin_dom_sf"/>
</dbReference>
<feature type="compositionally biased region" description="Polar residues" evidence="16">
    <location>
        <begin position="338"/>
        <end position="347"/>
    </location>
</feature>
<evidence type="ECO:0000256" key="9">
    <source>
        <dbReference type="ARBA" id="ARBA00023027"/>
    </source>
</evidence>
<protein>
    <recommendedName>
        <fullName evidence="20">Voltage-dependent anion-selective channel protein 1</fullName>
    </recommendedName>
</protein>
<evidence type="ECO:0000256" key="16">
    <source>
        <dbReference type="SAM" id="MobiDB-lite"/>
    </source>
</evidence>
<feature type="region of interest" description="Disordered" evidence="16">
    <location>
        <begin position="267"/>
        <end position="377"/>
    </location>
</feature>
<dbReference type="FunFam" id="2.40.160.10:FF:000001">
    <property type="entry name" value="Voltage-dependent anion-selective channel protein 2"/>
    <property type="match status" value="1"/>
</dbReference>
<dbReference type="GO" id="GO:0015288">
    <property type="term" value="F:porin activity"/>
    <property type="evidence" value="ECO:0007669"/>
    <property type="project" value="UniProtKB-KW"/>
</dbReference>
<evidence type="ECO:0000256" key="17">
    <source>
        <dbReference type="SAM" id="Phobius"/>
    </source>
</evidence>
<evidence type="ECO:0000256" key="10">
    <source>
        <dbReference type="ARBA" id="ARBA00023065"/>
    </source>
</evidence>
<dbReference type="GO" id="GO:0000166">
    <property type="term" value="F:nucleotide binding"/>
    <property type="evidence" value="ECO:0007669"/>
    <property type="project" value="UniProtKB-KW"/>
</dbReference>
<keyword evidence="7" id="KW-1000">Mitochondrion outer membrane</keyword>
<keyword evidence="9" id="KW-0520">NAD</keyword>
<dbReference type="CDD" id="cd07306">
    <property type="entry name" value="Porin3_VDAC"/>
    <property type="match status" value="1"/>
</dbReference>
<reference evidence="18 19" key="1">
    <citation type="submission" date="2020-12" db="EMBL/GenBank/DDBJ databases">
        <title>De novo assembly of Tibetan sheep genome.</title>
        <authorList>
            <person name="Li X."/>
        </authorList>
    </citation>
    <scope>NUCLEOTIDE SEQUENCE [LARGE SCALE GENOMIC DNA]</scope>
    <source>
        <tissue evidence="18">Heart</tissue>
    </source>
</reference>
<keyword evidence="13 17" id="KW-0472">Membrane</keyword>
<keyword evidence="5 17" id="KW-0812">Transmembrane</keyword>